<dbReference type="Proteomes" id="UP000241769">
    <property type="component" value="Unassembled WGS sequence"/>
</dbReference>
<organism evidence="2 3">
    <name type="scientific">Planoprotostelium fungivorum</name>
    <dbReference type="NCBI Taxonomy" id="1890364"/>
    <lineage>
        <taxon>Eukaryota</taxon>
        <taxon>Amoebozoa</taxon>
        <taxon>Evosea</taxon>
        <taxon>Variosea</taxon>
        <taxon>Cavosteliida</taxon>
        <taxon>Cavosteliaceae</taxon>
        <taxon>Planoprotostelium</taxon>
    </lineage>
</organism>
<feature type="domain" description="F-box" evidence="1">
    <location>
        <begin position="4"/>
        <end position="38"/>
    </location>
</feature>
<reference evidence="2 3" key="1">
    <citation type="journal article" date="2018" name="Genome Biol. Evol.">
        <title>Multiple Roots of Fruiting Body Formation in Amoebozoa.</title>
        <authorList>
            <person name="Hillmann F."/>
            <person name="Forbes G."/>
            <person name="Novohradska S."/>
            <person name="Ferling I."/>
            <person name="Riege K."/>
            <person name="Groth M."/>
            <person name="Westermann M."/>
            <person name="Marz M."/>
            <person name="Spaller T."/>
            <person name="Winckler T."/>
            <person name="Schaap P."/>
            <person name="Glockner G."/>
        </authorList>
    </citation>
    <scope>NUCLEOTIDE SEQUENCE [LARGE SCALE GENOMIC DNA]</scope>
    <source>
        <strain evidence="2 3">Jena</strain>
    </source>
</reference>
<evidence type="ECO:0000313" key="3">
    <source>
        <dbReference type="Proteomes" id="UP000241769"/>
    </source>
</evidence>
<name>A0A2P6NHX7_9EUKA</name>
<proteinExistence type="predicted"/>
<dbReference type="InterPro" id="IPR001810">
    <property type="entry name" value="F-box_dom"/>
</dbReference>
<comment type="caution">
    <text evidence="2">The sequence shown here is derived from an EMBL/GenBank/DDBJ whole genome shotgun (WGS) entry which is preliminary data.</text>
</comment>
<gene>
    <name evidence="2" type="ORF">PROFUN_04418</name>
</gene>
<evidence type="ECO:0000313" key="2">
    <source>
        <dbReference type="EMBL" id="PRP83544.1"/>
    </source>
</evidence>
<dbReference type="InParanoid" id="A0A2P6NHX7"/>
<dbReference type="EMBL" id="MDYQ01000081">
    <property type="protein sequence ID" value="PRP83544.1"/>
    <property type="molecule type" value="Genomic_DNA"/>
</dbReference>
<protein>
    <recommendedName>
        <fullName evidence="1">F-box domain-containing protein</fullName>
    </recommendedName>
</protein>
<sequence length="252" mass="29630">MQQHLPDDLWIDIFSFLPLADLCAPCFTSTTLRDAVCHLIHSRLLYPTYWWRHRKQLPVHNMEIAEWWLSNVREPTELEVLAAARTNQVELVDLLGWDDTHLSARHRNLTRFQPGLSWWDWSDILPWGSKRIITACLKRGHLTGENRTLFDCTPLLEKERPLDIVRWIFQMPVEDLPSIDNFFTVRYQRFIAYELAWSGQKEAITMLKQQELIDPWLGNLMYQGAGEAGSMDMIRWLDMSLDKFVGSMDLSI</sequence>
<dbReference type="AlphaFoldDB" id="A0A2P6NHX7"/>
<dbReference type="SUPFAM" id="SSF81383">
    <property type="entry name" value="F-box domain"/>
    <property type="match status" value="1"/>
</dbReference>
<dbReference type="InterPro" id="IPR036047">
    <property type="entry name" value="F-box-like_dom_sf"/>
</dbReference>
<accession>A0A2P6NHX7</accession>
<keyword evidence="3" id="KW-1185">Reference proteome</keyword>
<dbReference type="OrthoDB" id="5288410at2759"/>
<dbReference type="CDD" id="cd09917">
    <property type="entry name" value="F-box_SF"/>
    <property type="match status" value="1"/>
</dbReference>
<dbReference type="Pfam" id="PF00646">
    <property type="entry name" value="F-box"/>
    <property type="match status" value="1"/>
</dbReference>
<evidence type="ECO:0000259" key="1">
    <source>
        <dbReference type="Pfam" id="PF00646"/>
    </source>
</evidence>